<feature type="signal peptide" evidence="2">
    <location>
        <begin position="1"/>
        <end position="19"/>
    </location>
</feature>
<keyword evidence="1" id="KW-1015">Disulfide bond</keyword>
<dbReference type="Pfam" id="PF00147">
    <property type="entry name" value="Fibrinogen_C"/>
    <property type="match status" value="1"/>
</dbReference>
<keyword evidence="2" id="KW-0732">Signal</keyword>
<feature type="domain" description="Fibrinogen C-terminal" evidence="3">
    <location>
        <begin position="168"/>
        <end position="387"/>
    </location>
</feature>
<proteinExistence type="predicted"/>
<evidence type="ECO:0000256" key="1">
    <source>
        <dbReference type="ARBA" id="ARBA00023157"/>
    </source>
</evidence>
<evidence type="ECO:0000313" key="5">
    <source>
        <dbReference type="Proteomes" id="UP000069940"/>
    </source>
</evidence>
<sequence>MKHLLVAVLYGGFLCLHQGVVPQGLSRQALIEVNASEFNEFDIEHFTLKIEQLDMRMMRFELNIQKKVDTVSSLLQNLVHVIDNLAWHISETERSANSAEHQLRVIAKNLTLLHKEMRDLAIAQQRLPTRGYFDDAMMMMKATANCDGNGDIMQLDQMQSQMSLLTTEKPPAILEACDQLPDGSRSGVWDVQPEGEFSKAIRVFCDMTYEGGGWTVFQYRFDGTVNFYRDWDEYRFGFGKMDGGEFWLGLERVHQLTYSAPHELMILLEDFDGNTTYAYFANFEIASETELYKVTKIDGFNGTAGDSMSYTLGAYFSTFDEDNDTHEENCSVKYHGAWWYRNCHSSNLNGKYLWGKNEEFGVGMSWAKFHGVGYSLRMSRMMIRRKNIKRKPEIEGMMELKDSLAKM</sequence>
<dbReference type="EnsemblMetazoa" id="AALFPA23_004837.R6005">
    <property type="protein sequence ID" value="AALFPA23_004837.P6005"/>
    <property type="gene ID" value="AALFPA23_004837"/>
</dbReference>
<dbReference type="PROSITE" id="PS00514">
    <property type="entry name" value="FIBRINOGEN_C_1"/>
    <property type="match status" value="1"/>
</dbReference>
<evidence type="ECO:0000256" key="2">
    <source>
        <dbReference type="SAM" id="SignalP"/>
    </source>
</evidence>
<protein>
    <recommendedName>
        <fullName evidence="3">Fibrinogen C-terminal domain-containing protein</fullName>
    </recommendedName>
</protein>
<dbReference type="PANTHER" id="PTHR19143:SF327">
    <property type="entry name" value="FI21813P1-RELATED"/>
    <property type="match status" value="1"/>
</dbReference>
<feature type="chain" id="PRO_5047158590" description="Fibrinogen C-terminal domain-containing protein" evidence="2">
    <location>
        <begin position="20"/>
        <end position="407"/>
    </location>
</feature>
<dbReference type="InterPro" id="IPR036056">
    <property type="entry name" value="Fibrinogen-like_C"/>
</dbReference>
<dbReference type="NCBIfam" id="NF040941">
    <property type="entry name" value="GGGWT_bact"/>
    <property type="match status" value="1"/>
</dbReference>
<dbReference type="Proteomes" id="UP000069940">
    <property type="component" value="Unassembled WGS sequence"/>
</dbReference>
<organism evidence="4 5">
    <name type="scientific">Aedes albopictus</name>
    <name type="common">Asian tiger mosquito</name>
    <name type="synonym">Stegomyia albopicta</name>
    <dbReference type="NCBI Taxonomy" id="7160"/>
    <lineage>
        <taxon>Eukaryota</taxon>
        <taxon>Metazoa</taxon>
        <taxon>Ecdysozoa</taxon>
        <taxon>Arthropoda</taxon>
        <taxon>Hexapoda</taxon>
        <taxon>Insecta</taxon>
        <taxon>Pterygota</taxon>
        <taxon>Neoptera</taxon>
        <taxon>Endopterygota</taxon>
        <taxon>Diptera</taxon>
        <taxon>Nematocera</taxon>
        <taxon>Culicoidea</taxon>
        <taxon>Culicidae</taxon>
        <taxon>Culicinae</taxon>
        <taxon>Aedini</taxon>
        <taxon>Aedes</taxon>
        <taxon>Stegomyia</taxon>
    </lineage>
</organism>
<dbReference type="PANTHER" id="PTHR19143">
    <property type="entry name" value="FIBRINOGEN/TENASCIN/ANGIOPOEITIN"/>
    <property type="match status" value="1"/>
</dbReference>
<dbReference type="GeneID" id="109432607"/>
<evidence type="ECO:0000313" key="4">
    <source>
        <dbReference type="EnsemblMetazoa" id="AALFPA23_004837.P6005"/>
    </source>
</evidence>
<keyword evidence="5" id="KW-1185">Reference proteome</keyword>
<reference evidence="4" key="2">
    <citation type="submission" date="2025-05" db="UniProtKB">
        <authorList>
            <consortium name="EnsemblMetazoa"/>
        </authorList>
    </citation>
    <scope>IDENTIFICATION</scope>
    <source>
        <strain evidence="4">Foshan</strain>
    </source>
</reference>
<dbReference type="CDD" id="cd00087">
    <property type="entry name" value="FReD"/>
    <property type="match status" value="1"/>
</dbReference>
<reference evidence="5" key="1">
    <citation type="journal article" date="2015" name="Proc. Natl. Acad. Sci. U.S.A.">
        <title>Genome sequence of the Asian Tiger mosquito, Aedes albopictus, reveals insights into its biology, genetics, and evolution.</title>
        <authorList>
            <person name="Chen X.G."/>
            <person name="Jiang X."/>
            <person name="Gu J."/>
            <person name="Xu M."/>
            <person name="Wu Y."/>
            <person name="Deng Y."/>
            <person name="Zhang C."/>
            <person name="Bonizzoni M."/>
            <person name="Dermauw W."/>
            <person name="Vontas J."/>
            <person name="Armbruster P."/>
            <person name="Huang X."/>
            <person name="Yang Y."/>
            <person name="Zhang H."/>
            <person name="He W."/>
            <person name="Peng H."/>
            <person name="Liu Y."/>
            <person name="Wu K."/>
            <person name="Chen J."/>
            <person name="Lirakis M."/>
            <person name="Topalis P."/>
            <person name="Van Leeuwen T."/>
            <person name="Hall A.B."/>
            <person name="Jiang X."/>
            <person name="Thorpe C."/>
            <person name="Mueller R.L."/>
            <person name="Sun C."/>
            <person name="Waterhouse R.M."/>
            <person name="Yan G."/>
            <person name="Tu Z.J."/>
            <person name="Fang X."/>
            <person name="James A.A."/>
        </authorList>
    </citation>
    <scope>NUCLEOTIDE SEQUENCE [LARGE SCALE GENOMIC DNA]</scope>
    <source>
        <strain evidence="5">Foshan</strain>
    </source>
</reference>
<dbReference type="InterPro" id="IPR002181">
    <property type="entry name" value="Fibrinogen_a/b/g_C_dom"/>
</dbReference>
<evidence type="ECO:0000259" key="3">
    <source>
        <dbReference type="PROSITE" id="PS51406"/>
    </source>
</evidence>
<dbReference type="SUPFAM" id="SSF56496">
    <property type="entry name" value="Fibrinogen C-terminal domain-like"/>
    <property type="match status" value="1"/>
</dbReference>
<dbReference type="InterPro" id="IPR020837">
    <property type="entry name" value="Fibrinogen_CS"/>
</dbReference>
<dbReference type="SMART" id="SM00186">
    <property type="entry name" value="FBG"/>
    <property type="match status" value="1"/>
</dbReference>
<name>A0ABM1Y1J3_AEDAL</name>
<dbReference type="Gene3D" id="3.90.215.10">
    <property type="entry name" value="Gamma Fibrinogen, chain A, domain 1"/>
    <property type="match status" value="1"/>
</dbReference>
<dbReference type="RefSeq" id="XP_019564507.2">
    <property type="nucleotide sequence ID" value="XM_019708962.3"/>
</dbReference>
<accession>A0ABM1Y1J3</accession>
<dbReference type="PROSITE" id="PS51406">
    <property type="entry name" value="FIBRINOGEN_C_2"/>
    <property type="match status" value="1"/>
</dbReference>
<dbReference type="InterPro" id="IPR050373">
    <property type="entry name" value="Fibrinogen_C-term_domain"/>
</dbReference>
<dbReference type="InterPro" id="IPR014716">
    <property type="entry name" value="Fibrinogen_a/b/g_C_1"/>
</dbReference>